<reference evidence="1 2" key="1">
    <citation type="submission" date="2019-06" db="EMBL/GenBank/DDBJ databases">
        <title>Sequencing the genomes of 1000 actinobacteria strains.</title>
        <authorList>
            <person name="Klenk H.-P."/>
        </authorList>
    </citation>
    <scope>NUCLEOTIDE SEQUENCE [LARGE SCALE GENOMIC DNA]</scope>
    <source>
        <strain evidence="1 2">DSM 45456</strain>
    </source>
</reference>
<protein>
    <submittedName>
        <fullName evidence="1">Uncharacterized protein</fullName>
    </submittedName>
</protein>
<sequence>MVPFQVVGLSSLTPITMVASTSLPGAVSRCTLPNYGPYVES</sequence>
<dbReference type="EMBL" id="VFPP01000001">
    <property type="protein sequence ID" value="TQM78941.1"/>
    <property type="molecule type" value="Genomic_DNA"/>
</dbReference>
<name>A0A543J7Z8_9PSEU</name>
<keyword evidence="2" id="KW-1185">Reference proteome</keyword>
<dbReference type="Proteomes" id="UP000316628">
    <property type="component" value="Unassembled WGS sequence"/>
</dbReference>
<comment type="caution">
    <text evidence="1">The sequence shown here is derived from an EMBL/GenBank/DDBJ whole genome shotgun (WGS) entry which is preliminary data.</text>
</comment>
<organism evidence="1 2">
    <name type="scientific">Saccharothrix saharensis</name>
    <dbReference type="NCBI Taxonomy" id="571190"/>
    <lineage>
        <taxon>Bacteria</taxon>
        <taxon>Bacillati</taxon>
        <taxon>Actinomycetota</taxon>
        <taxon>Actinomycetes</taxon>
        <taxon>Pseudonocardiales</taxon>
        <taxon>Pseudonocardiaceae</taxon>
        <taxon>Saccharothrix</taxon>
    </lineage>
</organism>
<proteinExistence type="predicted"/>
<evidence type="ECO:0000313" key="1">
    <source>
        <dbReference type="EMBL" id="TQM78941.1"/>
    </source>
</evidence>
<evidence type="ECO:0000313" key="2">
    <source>
        <dbReference type="Proteomes" id="UP000316628"/>
    </source>
</evidence>
<gene>
    <name evidence="1" type="ORF">FHX81_1230</name>
</gene>
<accession>A0A543J7Z8</accession>
<dbReference type="AlphaFoldDB" id="A0A543J7Z8"/>